<feature type="active site" evidence="5">
    <location>
        <position position="18"/>
    </location>
</feature>
<organism evidence="8 9">
    <name type="scientific">Luteimonas notoginsengisoli</name>
    <dbReference type="NCBI Taxonomy" id="1578200"/>
    <lineage>
        <taxon>Bacteria</taxon>
        <taxon>Pseudomonadati</taxon>
        <taxon>Pseudomonadota</taxon>
        <taxon>Gammaproteobacteria</taxon>
        <taxon>Lysobacterales</taxon>
        <taxon>Lysobacteraceae</taxon>
        <taxon>Luteimonas</taxon>
    </lineage>
</organism>
<protein>
    <recommendedName>
        <fullName evidence="3 5">acylphosphatase</fullName>
        <ecNumber evidence="2 5">3.6.1.7</ecNumber>
    </recommendedName>
</protein>
<evidence type="ECO:0000313" key="9">
    <source>
        <dbReference type="Proteomes" id="UP001595724"/>
    </source>
</evidence>
<dbReference type="PANTHER" id="PTHR47268">
    <property type="entry name" value="ACYLPHOSPHATASE"/>
    <property type="match status" value="1"/>
</dbReference>
<keyword evidence="5" id="KW-0378">Hydrolase</keyword>
<proteinExistence type="inferred from homology"/>
<comment type="similarity">
    <text evidence="1 6">Belongs to the acylphosphatase family.</text>
</comment>
<evidence type="ECO:0000256" key="2">
    <source>
        <dbReference type="ARBA" id="ARBA00012150"/>
    </source>
</evidence>
<evidence type="ECO:0000256" key="6">
    <source>
        <dbReference type="RuleBase" id="RU004168"/>
    </source>
</evidence>
<reference evidence="9" key="1">
    <citation type="journal article" date="2019" name="Int. J. Syst. Evol. Microbiol.">
        <title>The Global Catalogue of Microorganisms (GCM) 10K type strain sequencing project: providing services to taxonomists for standard genome sequencing and annotation.</title>
        <authorList>
            <consortium name="The Broad Institute Genomics Platform"/>
            <consortium name="The Broad Institute Genome Sequencing Center for Infectious Disease"/>
            <person name="Wu L."/>
            <person name="Ma J."/>
        </authorList>
    </citation>
    <scope>NUCLEOTIDE SEQUENCE [LARGE SCALE GENOMIC DNA]</scope>
    <source>
        <strain evidence="9">KCTC 42211</strain>
    </source>
</reference>
<dbReference type="SUPFAM" id="SSF54975">
    <property type="entry name" value="Acylphosphatase/BLUF domain-like"/>
    <property type="match status" value="1"/>
</dbReference>
<sequence length="90" mass="9585">MAAARFLVSGKVQGVFFRASTREQARRLGLCGHARNLPDGQVEVVAAGTDEAIDALAQWLHVGPANARVEVVHREELDAAAVEAGDFTTD</sequence>
<comment type="catalytic activity">
    <reaction evidence="4 5">
        <text>an acyl phosphate + H2O = a carboxylate + phosphate + H(+)</text>
        <dbReference type="Rhea" id="RHEA:14965"/>
        <dbReference type="ChEBI" id="CHEBI:15377"/>
        <dbReference type="ChEBI" id="CHEBI:15378"/>
        <dbReference type="ChEBI" id="CHEBI:29067"/>
        <dbReference type="ChEBI" id="CHEBI:43474"/>
        <dbReference type="ChEBI" id="CHEBI:59918"/>
        <dbReference type="EC" id="3.6.1.7"/>
    </reaction>
</comment>
<dbReference type="InterPro" id="IPR017968">
    <property type="entry name" value="Acylphosphatase_CS"/>
</dbReference>
<evidence type="ECO:0000256" key="4">
    <source>
        <dbReference type="ARBA" id="ARBA00047645"/>
    </source>
</evidence>
<feature type="active site" evidence="5">
    <location>
        <position position="36"/>
    </location>
</feature>
<dbReference type="Pfam" id="PF00708">
    <property type="entry name" value="Acylphosphatase"/>
    <property type="match status" value="1"/>
</dbReference>
<evidence type="ECO:0000256" key="3">
    <source>
        <dbReference type="ARBA" id="ARBA00015991"/>
    </source>
</evidence>
<evidence type="ECO:0000313" key="8">
    <source>
        <dbReference type="EMBL" id="MFC3659809.1"/>
    </source>
</evidence>
<comment type="caution">
    <text evidence="8">The sequence shown here is derived from an EMBL/GenBank/DDBJ whole genome shotgun (WGS) entry which is preliminary data.</text>
</comment>
<dbReference type="PROSITE" id="PS00150">
    <property type="entry name" value="ACYLPHOSPHATASE_1"/>
    <property type="match status" value="1"/>
</dbReference>
<dbReference type="InterPro" id="IPR001792">
    <property type="entry name" value="Acylphosphatase-like_dom"/>
</dbReference>
<keyword evidence="9" id="KW-1185">Reference proteome</keyword>
<dbReference type="PANTHER" id="PTHR47268:SF4">
    <property type="entry name" value="ACYLPHOSPHATASE"/>
    <property type="match status" value="1"/>
</dbReference>
<dbReference type="InterPro" id="IPR020456">
    <property type="entry name" value="Acylphosphatase"/>
</dbReference>
<dbReference type="Proteomes" id="UP001595724">
    <property type="component" value="Unassembled WGS sequence"/>
</dbReference>
<dbReference type="Gene3D" id="3.30.70.100">
    <property type="match status" value="1"/>
</dbReference>
<feature type="domain" description="Acylphosphatase-like" evidence="7">
    <location>
        <begin position="3"/>
        <end position="90"/>
    </location>
</feature>
<gene>
    <name evidence="8" type="ORF">ACFOM9_06915</name>
</gene>
<dbReference type="NCBIfam" id="NF011022">
    <property type="entry name" value="PRK14451.1"/>
    <property type="match status" value="1"/>
</dbReference>
<dbReference type="RefSeq" id="WP_386708068.1">
    <property type="nucleotide sequence ID" value="NZ_JBHRYF010000002.1"/>
</dbReference>
<evidence type="ECO:0000256" key="1">
    <source>
        <dbReference type="ARBA" id="ARBA00005614"/>
    </source>
</evidence>
<name>A0ABV7UV40_9GAMM</name>
<dbReference type="InterPro" id="IPR036046">
    <property type="entry name" value="Acylphosphatase-like_dom_sf"/>
</dbReference>
<evidence type="ECO:0000256" key="5">
    <source>
        <dbReference type="PROSITE-ProRule" id="PRU00520"/>
    </source>
</evidence>
<accession>A0ABV7UV40</accession>
<dbReference type="PROSITE" id="PS51160">
    <property type="entry name" value="ACYLPHOSPHATASE_3"/>
    <property type="match status" value="1"/>
</dbReference>
<dbReference type="EC" id="3.6.1.7" evidence="2 5"/>
<evidence type="ECO:0000259" key="7">
    <source>
        <dbReference type="PROSITE" id="PS51160"/>
    </source>
</evidence>
<dbReference type="EMBL" id="JBHRYF010000002">
    <property type="protein sequence ID" value="MFC3659809.1"/>
    <property type="molecule type" value="Genomic_DNA"/>
</dbReference>